<dbReference type="AlphaFoldDB" id="A0A1F5YRL3"/>
<dbReference type="EC" id="3.5.4.16" evidence="2"/>
<proteinExistence type="inferred from homology"/>
<comment type="caution">
    <text evidence="3">The sequence shown here is derived from an EMBL/GenBank/DDBJ whole genome shotgun (WGS) entry which is preliminary data.</text>
</comment>
<dbReference type="Gene3D" id="3.10.270.10">
    <property type="entry name" value="Urate Oxidase"/>
    <property type="match status" value="1"/>
</dbReference>
<evidence type="ECO:0000313" key="4">
    <source>
        <dbReference type="Proteomes" id="UP000179129"/>
    </source>
</evidence>
<dbReference type="STRING" id="1817867.A3F83_06660"/>
<protein>
    <recommendedName>
        <fullName evidence="2">GTP cyclohydrolase FolE2</fullName>
        <ecNumber evidence="2">3.5.4.16</ecNumber>
    </recommendedName>
</protein>
<dbReference type="InterPro" id="IPR003801">
    <property type="entry name" value="GTP_cyclohydrolase_FolE2/MptA"/>
</dbReference>
<feature type="site" description="May be catalytically important" evidence="2">
    <location>
        <position position="153"/>
    </location>
</feature>
<evidence type="ECO:0000256" key="2">
    <source>
        <dbReference type="HAMAP-Rule" id="MF_01527"/>
    </source>
</evidence>
<comment type="catalytic activity">
    <reaction evidence="2">
        <text>GTP + H2O = 7,8-dihydroneopterin 3'-triphosphate + formate + H(+)</text>
        <dbReference type="Rhea" id="RHEA:17473"/>
        <dbReference type="ChEBI" id="CHEBI:15377"/>
        <dbReference type="ChEBI" id="CHEBI:15378"/>
        <dbReference type="ChEBI" id="CHEBI:15740"/>
        <dbReference type="ChEBI" id="CHEBI:37565"/>
        <dbReference type="ChEBI" id="CHEBI:58462"/>
        <dbReference type="EC" id="3.5.4.16"/>
    </reaction>
</comment>
<accession>A0A1F5YRL3</accession>
<evidence type="ECO:0000256" key="1">
    <source>
        <dbReference type="ARBA" id="ARBA00022801"/>
    </source>
</evidence>
<gene>
    <name evidence="2" type="primary">folE2</name>
    <name evidence="3" type="ORF">A3F83_06660</name>
</gene>
<dbReference type="UniPathway" id="UPA00848">
    <property type="reaction ID" value="UER00151"/>
</dbReference>
<dbReference type="EMBL" id="MFIX01000169">
    <property type="protein sequence ID" value="OGG02848.1"/>
    <property type="molecule type" value="Genomic_DNA"/>
</dbReference>
<dbReference type="Proteomes" id="UP000179129">
    <property type="component" value="Unassembled WGS sequence"/>
</dbReference>
<dbReference type="PANTHER" id="PTHR36445">
    <property type="entry name" value="GTP CYCLOHYDROLASE MPTA"/>
    <property type="match status" value="1"/>
</dbReference>
<comment type="pathway">
    <text evidence="2">Cofactor biosynthesis; 7,8-dihydroneopterin triphosphate biosynthesis; 7,8-dihydroneopterin triphosphate from GTP: step 1/1.</text>
</comment>
<dbReference type="NCBIfam" id="NF010200">
    <property type="entry name" value="PRK13674.1-1"/>
    <property type="match status" value="1"/>
</dbReference>
<organism evidence="3 4">
    <name type="scientific">Candidatus Glassbacteria bacterium RIFCSPLOWO2_12_FULL_58_11</name>
    <dbReference type="NCBI Taxonomy" id="1817867"/>
    <lineage>
        <taxon>Bacteria</taxon>
        <taxon>Candidatus Glassiibacteriota</taxon>
    </lineage>
</organism>
<comment type="similarity">
    <text evidence="2">Belongs to the GTP cyclohydrolase IV family.</text>
</comment>
<dbReference type="PANTHER" id="PTHR36445:SF1">
    <property type="entry name" value="GTP CYCLOHYDROLASE MPTA"/>
    <property type="match status" value="1"/>
</dbReference>
<dbReference type="HAMAP" id="MF_01527_B">
    <property type="entry name" value="GTP_cyclohydrol_B"/>
    <property type="match status" value="1"/>
</dbReference>
<dbReference type="GO" id="GO:0003934">
    <property type="term" value="F:GTP cyclohydrolase I activity"/>
    <property type="evidence" value="ECO:0007669"/>
    <property type="project" value="UniProtKB-UniRule"/>
</dbReference>
<sequence length="267" mass="30582">MTTQTALRDLQSETDHRNLEIQKAGVKGLSYPIVVQDRANGTQHTVARIQMSVSLPHHFRGTHMSRFIEILNRHRGNIASDNLREILAEAREKLDAEVAHMELEFPYFIEKSAPVSGAKALQEYICRFSGSLGVREKDTDFILEVNVPVTTLCPCSKEISDYGAHNQRSVLTIAVKFKSFVWIEDLVEIAENSASCALFPLLKRRDEKYVTERAYDNPRFVEDVVRECALLLEQMDEVTWYRVEAENFESIHNHNAYALIENRKNGK</sequence>
<dbReference type="GO" id="GO:0046654">
    <property type="term" value="P:tetrahydrofolate biosynthetic process"/>
    <property type="evidence" value="ECO:0007669"/>
    <property type="project" value="UniProtKB-UniRule"/>
</dbReference>
<reference evidence="3 4" key="1">
    <citation type="journal article" date="2016" name="Nat. Commun.">
        <title>Thousands of microbial genomes shed light on interconnected biogeochemical processes in an aquifer system.</title>
        <authorList>
            <person name="Anantharaman K."/>
            <person name="Brown C.T."/>
            <person name="Hug L.A."/>
            <person name="Sharon I."/>
            <person name="Castelle C.J."/>
            <person name="Probst A.J."/>
            <person name="Thomas B.C."/>
            <person name="Singh A."/>
            <person name="Wilkins M.J."/>
            <person name="Karaoz U."/>
            <person name="Brodie E.L."/>
            <person name="Williams K.H."/>
            <person name="Hubbard S.S."/>
            <person name="Banfield J.F."/>
        </authorList>
    </citation>
    <scope>NUCLEOTIDE SEQUENCE [LARGE SCALE GENOMIC DNA]</scope>
</reference>
<dbReference type="Pfam" id="PF02649">
    <property type="entry name" value="GCHY-1"/>
    <property type="match status" value="1"/>
</dbReference>
<dbReference type="InterPro" id="IPR022838">
    <property type="entry name" value="GTP_cyclohydrolase_FolE2"/>
</dbReference>
<keyword evidence="1 2" id="KW-0378">Hydrolase</keyword>
<name>A0A1F5YRL3_9BACT</name>
<comment type="function">
    <text evidence="2">Converts GTP to 7,8-dihydroneopterin triphosphate.</text>
</comment>
<evidence type="ECO:0000313" key="3">
    <source>
        <dbReference type="EMBL" id="OGG02848.1"/>
    </source>
</evidence>